<evidence type="ECO:0000313" key="6">
    <source>
        <dbReference type="Proteomes" id="UP000429644"/>
    </source>
</evidence>
<dbReference type="PANTHER" id="PTHR23028">
    <property type="entry name" value="ACETYLTRANSFERASE"/>
    <property type="match status" value="1"/>
</dbReference>
<gene>
    <name evidence="5" type="ORF">GB882_16005</name>
</gene>
<dbReference type="Pfam" id="PF01757">
    <property type="entry name" value="Acyl_transf_3"/>
    <property type="match status" value="1"/>
</dbReference>
<sequence>VTAPAAPTPAAPRARRDRAEPHRAGFRPDIEGLRAVACGLVVLGHAGVGFLPGGYVGVDVFFVISGFLITSLLLREIARDGRVDLPRFYARRARRLLPAAALVVVATIAGAWFFLSPMAGKETAVDGLWTVFYALNVKLAAEGTDYLNAQEAPSLLQHFWSLAVEEQFYLAWPVLLLAVAGTFVARGSAAARAAADGHPKVRTGRVASVLVLVVAGSLALSVWQTGVAQPWAYFGLHARAWELAVGALLAVGLSAVRRLWTPAAVLLGWAGLAALLYAGVSYDGSTAFPGHAAALPVCGAAAIIAAGAAAPGRGVGRVLGVRPLTAVGGLSYGWYLWHWPALTLLPAAFGLTASGPVLLLAAAAALVLAAISLRLVENPIRFAPSLSSPGDGLSLGFAVSSVLALTAVVALVVPGGAPRGERVDIAALAQEPGASLQPVLRESVDAGAAPANLTPTIESAKADLPASRADGCHADLLEDAPAEPCLYGDPAGPRTLVLFGDSHADQWQPALDEAAKAAGWKVVHRTKSACTPALMTIDSADLGREYTECDTWRDDVLAEIGQLRPDLVVMGASYGLGGDDAARWGAAMSSTTARLAQAAGRVVLLDDIPVRSSSGADCVAANLDDVATCAVDRGAATPHGEVAEAVREAVTGAGGEVVRTLDWFCTEDVCPEVIGNYLVHRDATHATASYVRFLTPWLAEEVGLTAA</sequence>
<feature type="transmembrane region" description="Helical" evidence="2">
    <location>
        <begin position="319"/>
        <end position="337"/>
    </location>
</feature>
<feature type="non-terminal residue" evidence="5">
    <location>
        <position position="1"/>
    </location>
</feature>
<organism evidence="5 6">
    <name type="scientific">Georgenia ruanii</name>
    <dbReference type="NCBI Taxonomy" id="348442"/>
    <lineage>
        <taxon>Bacteria</taxon>
        <taxon>Bacillati</taxon>
        <taxon>Actinomycetota</taxon>
        <taxon>Actinomycetes</taxon>
        <taxon>Micrococcales</taxon>
        <taxon>Bogoriellaceae</taxon>
        <taxon>Georgenia</taxon>
    </lineage>
</organism>
<keyword evidence="2" id="KW-1133">Transmembrane helix</keyword>
<keyword evidence="2" id="KW-0472">Membrane</keyword>
<feature type="domain" description="SGNH" evidence="4">
    <location>
        <begin position="472"/>
        <end position="697"/>
    </location>
</feature>
<feature type="transmembrane region" description="Helical" evidence="2">
    <location>
        <begin position="56"/>
        <end position="75"/>
    </location>
</feature>
<evidence type="ECO:0000256" key="2">
    <source>
        <dbReference type="SAM" id="Phobius"/>
    </source>
</evidence>
<evidence type="ECO:0000313" key="5">
    <source>
        <dbReference type="EMBL" id="MPV90177.1"/>
    </source>
</evidence>
<keyword evidence="5" id="KW-0012">Acyltransferase</keyword>
<dbReference type="InterPro" id="IPR002656">
    <property type="entry name" value="Acyl_transf_3_dom"/>
</dbReference>
<evidence type="ECO:0000259" key="4">
    <source>
        <dbReference type="Pfam" id="PF19040"/>
    </source>
</evidence>
<feature type="domain" description="Acyltransferase 3" evidence="3">
    <location>
        <begin position="29"/>
        <end position="371"/>
    </location>
</feature>
<proteinExistence type="predicted"/>
<feature type="transmembrane region" description="Helical" evidence="2">
    <location>
        <begin position="168"/>
        <end position="185"/>
    </location>
</feature>
<dbReference type="Pfam" id="PF19040">
    <property type="entry name" value="SGNH"/>
    <property type="match status" value="1"/>
</dbReference>
<protein>
    <submittedName>
        <fullName evidence="5">Acyltransferase family protein</fullName>
    </submittedName>
</protein>
<dbReference type="SUPFAM" id="SSF52266">
    <property type="entry name" value="SGNH hydrolase"/>
    <property type="match status" value="1"/>
</dbReference>
<feature type="transmembrane region" description="Helical" evidence="2">
    <location>
        <begin position="206"/>
        <end position="225"/>
    </location>
</feature>
<dbReference type="AlphaFoldDB" id="A0A7J9UZV6"/>
<feature type="transmembrane region" description="Helical" evidence="2">
    <location>
        <begin position="231"/>
        <end position="252"/>
    </location>
</feature>
<accession>A0A7J9UZV6</accession>
<dbReference type="Proteomes" id="UP000429644">
    <property type="component" value="Unassembled WGS sequence"/>
</dbReference>
<feature type="transmembrane region" description="Helical" evidence="2">
    <location>
        <begin position="292"/>
        <end position="312"/>
    </location>
</feature>
<dbReference type="InterPro" id="IPR050879">
    <property type="entry name" value="Acyltransferase_3"/>
</dbReference>
<dbReference type="GO" id="GO:0016747">
    <property type="term" value="F:acyltransferase activity, transferring groups other than amino-acyl groups"/>
    <property type="evidence" value="ECO:0007669"/>
    <property type="project" value="InterPro"/>
</dbReference>
<comment type="caution">
    <text evidence="5">The sequence shown here is derived from an EMBL/GenBank/DDBJ whole genome shotgun (WGS) entry which is preliminary data.</text>
</comment>
<name>A0A7J9UZV6_9MICO</name>
<reference evidence="5 6" key="1">
    <citation type="submission" date="2019-10" db="EMBL/GenBank/DDBJ databases">
        <title>Georgenia wutianyii sp. nov. and Georgenia yuyongxinii sp. nov. isolated from plateau pika (Ochotona curzoniae) in the Qinghai-Tibet plateau of China.</title>
        <authorList>
            <person name="Tian Z."/>
        </authorList>
    </citation>
    <scope>NUCLEOTIDE SEQUENCE [LARGE SCALE GENOMIC DNA]</scope>
    <source>
        <strain evidence="5 6">JCM 15130</strain>
    </source>
</reference>
<dbReference type="GO" id="GO:0009103">
    <property type="term" value="P:lipopolysaccharide biosynthetic process"/>
    <property type="evidence" value="ECO:0007669"/>
    <property type="project" value="TreeGrafter"/>
</dbReference>
<feature type="transmembrane region" description="Helical" evidence="2">
    <location>
        <begin position="349"/>
        <end position="371"/>
    </location>
</feature>
<keyword evidence="5" id="KW-0808">Transferase</keyword>
<dbReference type="EMBL" id="WHPD01003449">
    <property type="protein sequence ID" value="MPV90177.1"/>
    <property type="molecule type" value="Genomic_DNA"/>
</dbReference>
<feature type="transmembrane region" description="Helical" evidence="2">
    <location>
        <begin position="96"/>
        <end position="115"/>
    </location>
</feature>
<feature type="compositionally biased region" description="Pro residues" evidence="1">
    <location>
        <begin position="1"/>
        <end position="10"/>
    </location>
</feature>
<dbReference type="PANTHER" id="PTHR23028:SF53">
    <property type="entry name" value="ACYL_TRANSF_3 DOMAIN-CONTAINING PROTEIN"/>
    <property type="match status" value="1"/>
</dbReference>
<feature type="transmembrane region" description="Helical" evidence="2">
    <location>
        <begin position="259"/>
        <end position="280"/>
    </location>
</feature>
<evidence type="ECO:0000259" key="3">
    <source>
        <dbReference type="Pfam" id="PF01757"/>
    </source>
</evidence>
<evidence type="ECO:0000256" key="1">
    <source>
        <dbReference type="SAM" id="MobiDB-lite"/>
    </source>
</evidence>
<keyword evidence="6" id="KW-1185">Reference proteome</keyword>
<feature type="region of interest" description="Disordered" evidence="1">
    <location>
        <begin position="1"/>
        <end position="21"/>
    </location>
</feature>
<keyword evidence="2" id="KW-0812">Transmembrane</keyword>
<dbReference type="GO" id="GO:0016020">
    <property type="term" value="C:membrane"/>
    <property type="evidence" value="ECO:0007669"/>
    <property type="project" value="TreeGrafter"/>
</dbReference>
<dbReference type="InterPro" id="IPR043968">
    <property type="entry name" value="SGNH"/>
</dbReference>
<feature type="transmembrane region" description="Helical" evidence="2">
    <location>
        <begin position="392"/>
        <end position="413"/>
    </location>
</feature>